<feature type="signal peptide" evidence="3">
    <location>
        <begin position="1"/>
        <end position="44"/>
    </location>
</feature>
<evidence type="ECO:0000256" key="3">
    <source>
        <dbReference type="SAM" id="SignalP"/>
    </source>
</evidence>
<proteinExistence type="predicted"/>
<dbReference type="GO" id="GO:0015159">
    <property type="term" value="F:polysaccharide transmembrane transporter activity"/>
    <property type="evidence" value="ECO:0007669"/>
    <property type="project" value="InterPro"/>
</dbReference>
<dbReference type="Pfam" id="PF10531">
    <property type="entry name" value="SLBB"/>
    <property type="match status" value="1"/>
</dbReference>
<protein>
    <submittedName>
        <fullName evidence="6">Protein involved in polysaccharide export, contains SLBB domain of the beta-grasp fold</fullName>
    </submittedName>
</protein>
<dbReference type="EMBL" id="LT670847">
    <property type="protein sequence ID" value="SHM04212.1"/>
    <property type="molecule type" value="Genomic_DNA"/>
</dbReference>
<sequence length="592" mass="63975">MTPYMPAVTTPDSVVVSLKTACKKAAWLASLAVGCALLSPTASAQTLSLPDSIVPQESNRNSGETGEQSETDAASSRTDWRSGTYGPVSQQKQDELIESLQPFGANLFTGGFRGAMGDGLNPGYRVKPGDQVNVRAWGAITLDKALPVDVQGNIFIPGYGPLDIEGQTSQQVDASVRQAITSIYPEQVEVYTNLQGVQPVAIYVTGYVENPGRYAGTPNDSLLYFLDQANGIDQALGSYRKIHVKRGGRVVSTIDLYDFLISGDIPHIQFKDGDTIVVEERGPAIAVTGDVHQAYRYELTSTQLSGEEIARLARLESGVSHVLLRGSRGDGPIAEYYPLARFSRQTVQSGDEVMFSADQRSETIVVELEGSYLGPSRYALPRDARLGELLDSVAVPKTMTSVNNISLQRESVKRQQAKSLKESLRRLETTYLGAPSSTNEEAQVRAKEAELIQNFIQRARELEPSGRLVVAHGGSIANIRLRDGDVITIPETSDSLLISGEVVVPQAVVYRPNMSAEDYIEGAGGLTQRADDDHILLVRQNGAVVNADDTDVRAGDEILVMPKAPTHNLQLASSLTQILYQIAVATKVAVDL</sequence>
<dbReference type="PANTHER" id="PTHR33619:SF3">
    <property type="entry name" value="POLYSACCHARIDE EXPORT PROTEIN GFCE-RELATED"/>
    <property type="match status" value="1"/>
</dbReference>
<evidence type="ECO:0000259" key="4">
    <source>
        <dbReference type="Pfam" id="PF02563"/>
    </source>
</evidence>
<dbReference type="RefSeq" id="WP_231897228.1">
    <property type="nucleotide sequence ID" value="NZ_LT670847.1"/>
</dbReference>
<evidence type="ECO:0000313" key="6">
    <source>
        <dbReference type="EMBL" id="SHM04212.1"/>
    </source>
</evidence>
<accession>A0A1M7FJC7</accession>
<organism evidence="6 7">
    <name type="scientific">Vreelandella subglaciescola</name>
    <dbReference type="NCBI Taxonomy" id="29571"/>
    <lineage>
        <taxon>Bacteria</taxon>
        <taxon>Pseudomonadati</taxon>
        <taxon>Pseudomonadota</taxon>
        <taxon>Gammaproteobacteria</taxon>
        <taxon>Oceanospirillales</taxon>
        <taxon>Halomonadaceae</taxon>
        <taxon>Vreelandella</taxon>
    </lineage>
</organism>
<dbReference type="Pfam" id="PF02563">
    <property type="entry name" value="Poly_export"/>
    <property type="match status" value="1"/>
</dbReference>
<dbReference type="Gene3D" id="3.10.560.10">
    <property type="entry name" value="Outer membrane lipoprotein wza domain like"/>
    <property type="match status" value="2"/>
</dbReference>
<feature type="domain" description="Soluble ligand binding" evidence="5">
    <location>
        <begin position="498"/>
        <end position="544"/>
    </location>
</feature>
<dbReference type="AlphaFoldDB" id="A0A1M7FJC7"/>
<evidence type="ECO:0000259" key="5">
    <source>
        <dbReference type="Pfam" id="PF10531"/>
    </source>
</evidence>
<dbReference type="Proteomes" id="UP000190911">
    <property type="component" value="Chromosome I"/>
</dbReference>
<feature type="chain" id="PRO_5012070856" evidence="3">
    <location>
        <begin position="45"/>
        <end position="592"/>
    </location>
</feature>
<dbReference type="PANTHER" id="PTHR33619">
    <property type="entry name" value="POLYSACCHARIDE EXPORT PROTEIN GFCE-RELATED"/>
    <property type="match status" value="1"/>
</dbReference>
<keyword evidence="7" id="KW-1185">Reference proteome</keyword>
<dbReference type="InterPro" id="IPR003715">
    <property type="entry name" value="Poly_export_N"/>
</dbReference>
<dbReference type="InterPro" id="IPR019554">
    <property type="entry name" value="Soluble_ligand-bd"/>
</dbReference>
<gene>
    <name evidence="6" type="ORF">SAMN05878437_0925</name>
</gene>
<feature type="domain" description="Polysaccharide export protein N-terminal" evidence="4">
    <location>
        <begin position="121"/>
        <end position="193"/>
    </location>
</feature>
<reference evidence="6 7" key="1">
    <citation type="submission" date="2016-11" db="EMBL/GenBank/DDBJ databases">
        <authorList>
            <person name="Jaros S."/>
            <person name="Januszkiewicz K."/>
            <person name="Wedrychowicz H."/>
        </authorList>
    </citation>
    <scope>NUCLEOTIDE SEQUENCE [LARGE SCALE GENOMIC DNA]</scope>
    <source>
        <strain evidence="6 7">ACAM 12</strain>
    </source>
</reference>
<feature type="region of interest" description="Disordered" evidence="2">
    <location>
        <begin position="49"/>
        <end position="88"/>
    </location>
</feature>
<evidence type="ECO:0000313" key="7">
    <source>
        <dbReference type="Proteomes" id="UP000190911"/>
    </source>
</evidence>
<dbReference type="InterPro" id="IPR049712">
    <property type="entry name" value="Poly_export"/>
</dbReference>
<dbReference type="InParanoid" id="A0A1M7FJC7"/>
<dbReference type="STRING" id="29571.SAMN05878437_0925"/>
<feature type="compositionally biased region" description="Polar residues" evidence="2">
    <location>
        <begin position="49"/>
        <end position="77"/>
    </location>
</feature>
<keyword evidence="1 3" id="KW-0732">Signal</keyword>
<name>A0A1M7FJC7_9GAMM</name>
<evidence type="ECO:0000256" key="1">
    <source>
        <dbReference type="ARBA" id="ARBA00022729"/>
    </source>
</evidence>
<evidence type="ECO:0000256" key="2">
    <source>
        <dbReference type="SAM" id="MobiDB-lite"/>
    </source>
</evidence>